<evidence type="ECO:0000313" key="2">
    <source>
        <dbReference type="EMBL" id="KAL1854003.1"/>
    </source>
</evidence>
<name>A0ABR3W6J7_9PEZI</name>
<organism evidence="2 3">
    <name type="scientific">Diaporthe australafricana</name>
    <dbReference type="NCBI Taxonomy" id="127596"/>
    <lineage>
        <taxon>Eukaryota</taxon>
        <taxon>Fungi</taxon>
        <taxon>Dikarya</taxon>
        <taxon>Ascomycota</taxon>
        <taxon>Pezizomycotina</taxon>
        <taxon>Sordariomycetes</taxon>
        <taxon>Sordariomycetidae</taxon>
        <taxon>Diaporthales</taxon>
        <taxon>Diaporthaceae</taxon>
        <taxon>Diaporthe</taxon>
    </lineage>
</organism>
<feature type="chain" id="PRO_5046106572" evidence="1">
    <location>
        <begin position="19"/>
        <end position="169"/>
    </location>
</feature>
<feature type="signal peptide" evidence="1">
    <location>
        <begin position="1"/>
        <end position="18"/>
    </location>
</feature>
<reference evidence="2 3" key="1">
    <citation type="journal article" date="2024" name="IMA Fungus">
        <title>IMA Genome - F19 : A genome assembly and annotation guide to empower mycologists, including annotated draft genome sequences of Ceratocystis pirilliformis, Diaporthe australafricana, Fusarium ophioides, Paecilomyces lecythidis, and Sporothrix stenoceras.</title>
        <authorList>
            <person name="Aylward J."/>
            <person name="Wilson A.M."/>
            <person name="Visagie C.M."/>
            <person name="Spraker J."/>
            <person name="Barnes I."/>
            <person name="Buitendag C."/>
            <person name="Ceriani C."/>
            <person name="Del Mar Angel L."/>
            <person name="du Plessis D."/>
            <person name="Fuchs T."/>
            <person name="Gasser K."/>
            <person name="Kramer D."/>
            <person name="Li W."/>
            <person name="Munsamy K."/>
            <person name="Piso A."/>
            <person name="Price J.L."/>
            <person name="Sonnekus B."/>
            <person name="Thomas C."/>
            <person name="van der Nest A."/>
            <person name="van Dijk A."/>
            <person name="van Heerden A."/>
            <person name="van Vuuren N."/>
            <person name="Yilmaz N."/>
            <person name="Duong T.A."/>
            <person name="van der Merwe N.A."/>
            <person name="Wingfield M.J."/>
            <person name="Wingfield B.D."/>
        </authorList>
    </citation>
    <scope>NUCLEOTIDE SEQUENCE [LARGE SCALE GENOMIC DNA]</scope>
    <source>
        <strain evidence="2 3">CMW 18300</strain>
    </source>
</reference>
<comment type="caution">
    <text evidence="2">The sequence shown here is derived from an EMBL/GenBank/DDBJ whole genome shotgun (WGS) entry which is preliminary data.</text>
</comment>
<dbReference type="Proteomes" id="UP001583177">
    <property type="component" value="Unassembled WGS sequence"/>
</dbReference>
<proteinExistence type="predicted"/>
<gene>
    <name evidence="2" type="ORF">Daus18300_011593</name>
</gene>
<sequence length="169" mass="18419">MFFKSLTLLLSLATAVTPRSVKRDDDTTKLYAYGSGISGLQVYAGLDGSSPSMDSTWNVTANSTDPELPADTGRVFYIVNSETAYEPCGFKAPNQTIPDGASITGFFLFGKQAFWSDGSAYEAQFWAQATNESDLYTLNWNKAGTEQTDSVPVTLKTTAPTTLDRSRRH</sequence>
<keyword evidence="1" id="KW-0732">Signal</keyword>
<evidence type="ECO:0000256" key="1">
    <source>
        <dbReference type="SAM" id="SignalP"/>
    </source>
</evidence>
<dbReference type="EMBL" id="JAWRVE010000143">
    <property type="protein sequence ID" value="KAL1854003.1"/>
    <property type="molecule type" value="Genomic_DNA"/>
</dbReference>
<keyword evidence="3" id="KW-1185">Reference proteome</keyword>
<evidence type="ECO:0000313" key="3">
    <source>
        <dbReference type="Proteomes" id="UP001583177"/>
    </source>
</evidence>
<accession>A0ABR3W6J7</accession>
<protein>
    <submittedName>
        <fullName evidence="2">Uncharacterized protein</fullName>
    </submittedName>
</protein>